<evidence type="ECO:0000256" key="11">
    <source>
        <dbReference type="ARBA" id="ARBA00023140"/>
    </source>
</evidence>
<comment type="caution">
    <text evidence="19">The sequence shown here is derived from an EMBL/GenBank/DDBJ whole genome shotgun (WGS) entry which is preliminary data.</text>
</comment>
<organism evidence="19 20">
    <name type="scientific">Smittium mucronatum</name>
    <dbReference type="NCBI Taxonomy" id="133383"/>
    <lineage>
        <taxon>Eukaryota</taxon>
        <taxon>Fungi</taxon>
        <taxon>Fungi incertae sedis</taxon>
        <taxon>Zoopagomycota</taxon>
        <taxon>Kickxellomycotina</taxon>
        <taxon>Harpellomycetes</taxon>
        <taxon>Harpellales</taxon>
        <taxon>Legeriomycetaceae</taxon>
        <taxon>Smittium</taxon>
    </lineage>
</organism>
<dbReference type="EMBL" id="LSSL01000066">
    <property type="protein sequence ID" value="OLY85585.1"/>
    <property type="molecule type" value="Genomic_DNA"/>
</dbReference>
<feature type="binding site" evidence="14">
    <location>
        <position position="103"/>
    </location>
    <ligand>
        <name>FAD</name>
        <dbReference type="ChEBI" id="CHEBI:57692"/>
    </ligand>
</feature>
<comment type="subcellular location">
    <subcellularLocation>
        <location evidence="3">Peroxisome</location>
    </subcellularLocation>
</comment>
<comment type="catalytic activity">
    <reaction evidence="1">
        <text>a 2,3-saturated acyl-CoA + O2 = a (2E)-enoyl-CoA + H2O2</text>
        <dbReference type="Rhea" id="RHEA:38959"/>
        <dbReference type="ChEBI" id="CHEBI:15379"/>
        <dbReference type="ChEBI" id="CHEBI:16240"/>
        <dbReference type="ChEBI" id="CHEBI:58856"/>
        <dbReference type="ChEBI" id="CHEBI:65111"/>
        <dbReference type="EC" id="1.3.3.6"/>
    </reaction>
</comment>
<evidence type="ECO:0000256" key="9">
    <source>
        <dbReference type="ARBA" id="ARBA00023002"/>
    </source>
</evidence>
<dbReference type="Gene3D" id="1.20.140.10">
    <property type="entry name" value="Butyryl-CoA Dehydrogenase, subunit A, domain 3"/>
    <property type="match status" value="2"/>
</dbReference>
<protein>
    <recommendedName>
        <fullName evidence="12">Acyl-coenzyme A oxidase</fullName>
    </recommendedName>
</protein>
<evidence type="ECO:0000259" key="17">
    <source>
        <dbReference type="Pfam" id="PF14749"/>
    </source>
</evidence>
<reference evidence="19 20" key="1">
    <citation type="journal article" date="2016" name="Mol. Biol. Evol.">
        <title>Genome-Wide Survey of Gut Fungi (Harpellales) Reveals the First Horizontally Transferred Ubiquitin Gene from a Mosquito Host.</title>
        <authorList>
            <person name="Wang Y."/>
            <person name="White M.M."/>
            <person name="Kvist S."/>
            <person name="Moncalvo J.M."/>
        </authorList>
    </citation>
    <scope>NUCLEOTIDE SEQUENCE [LARGE SCALE GENOMIC DNA]</scope>
    <source>
        <strain evidence="19 20">ALG-7-W6</strain>
    </source>
</reference>
<accession>A0A1R0H8U5</accession>
<dbReference type="InterPro" id="IPR036250">
    <property type="entry name" value="AcylCo_DH-like_C"/>
</dbReference>
<evidence type="ECO:0000259" key="15">
    <source>
        <dbReference type="Pfam" id="PF01756"/>
    </source>
</evidence>
<dbReference type="GO" id="GO:0005504">
    <property type="term" value="F:fatty acid binding"/>
    <property type="evidence" value="ECO:0007669"/>
    <property type="project" value="TreeGrafter"/>
</dbReference>
<dbReference type="InterPro" id="IPR012258">
    <property type="entry name" value="Acyl-CoA_oxidase"/>
</dbReference>
<dbReference type="PIRSF" id="PIRSF000168">
    <property type="entry name" value="Acyl-CoA_oxidase"/>
    <property type="match status" value="1"/>
</dbReference>
<dbReference type="STRING" id="133383.A0A1R0H8U5"/>
<evidence type="ECO:0000256" key="14">
    <source>
        <dbReference type="PIRSR" id="PIRSR000168-2"/>
    </source>
</evidence>
<feature type="binding site" evidence="14">
    <location>
        <position position="142"/>
    </location>
    <ligand>
        <name>FAD</name>
        <dbReference type="ChEBI" id="CHEBI:57692"/>
    </ligand>
</feature>
<dbReference type="AlphaFoldDB" id="A0A1R0H8U5"/>
<evidence type="ECO:0000256" key="5">
    <source>
        <dbReference type="ARBA" id="ARBA00006288"/>
    </source>
</evidence>
<feature type="domain" description="Acyl-CoA oxidase/dehydrogenase middle" evidence="16">
    <location>
        <begin position="99"/>
        <end position="209"/>
    </location>
</feature>
<evidence type="ECO:0000256" key="10">
    <source>
        <dbReference type="ARBA" id="ARBA00023098"/>
    </source>
</evidence>
<name>A0A1R0H8U5_9FUNG</name>
<keyword evidence="11" id="KW-0576">Peroxisome</keyword>
<dbReference type="GO" id="GO:0033540">
    <property type="term" value="P:fatty acid beta-oxidation using acyl-CoA oxidase"/>
    <property type="evidence" value="ECO:0007669"/>
    <property type="project" value="UniProtKB-UniPathway"/>
</dbReference>
<evidence type="ECO:0000259" key="16">
    <source>
        <dbReference type="Pfam" id="PF02770"/>
    </source>
</evidence>
<evidence type="ECO:0000256" key="2">
    <source>
        <dbReference type="ARBA" id="ARBA00001974"/>
    </source>
</evidence>
<dbReference type="GO" id="GO:0055088">
    <property type="term" value="P:lipid homeostasis"/>
    <property type="evidence" value="ECO:0007669"/>
    <property type="project" value="TreeGrafter"/>
</dbReference>
<dbReference type="OrthoDB" id="538336at2759"/>
<dbReference type="GO" id="GO:0003997">
    <property type="term" value="F:acyl-CoA oxidase activity"/>
    <property type="evidence" value="ECO:0007669"/>
    <property type="project" value="UniProtKB-EC"/>
</dbReference>
<feature type="domain" description="Acyl-CoA oxidase C-alpha1" evidence="18">
    <location>
        <begin position="241"/>
        <end position="399"/>
    </location>
</feature>
<evidence type="ECO:0000256" key="3">
    <source>
        <dbReference type="ARBA" id="ARBA00004275"/>
    </source>
</evidence>
<dbReference type="FunFam" id="1.20.140.10:FF:000015">
    <property type="entry name" value="Acyl-coenzyme A oxidase"/>
    <property type="match status" value="1"/>
</dbReference>
<dbReference type="InterPro" id="IPR037069">
    <property type="entry name" value="AcylCoA_DH/ox_N_sf"/>
</dbReference>
<keyword evidence="8" id="KW-0276">Fatty acid metabolism</keyword>
<feature type="active site" description="Proton acceptor" evidence="13">
    <location>
        <position position="384"/>
    </location>
</feature>
<keyword evidence="10" id="KW-0443">Lipid metabolism</keyword>
<keyword evidence="6 12" id="KW-0285">Flavoprotein</keyword>
<dbReference type="Gene3D" id="2.40.110.10">
    <property type="entry name" value="Butyryl-CoA Dehydrogenase, subunit A, domain 2"/>
    <property type="match status" value="1"/>
</dbReference>
<evidence type="ECO:0000313" key="20">
    <source>
        <dbReference type="Proteomes" id="UP000187455"/>
    </source>
</evidence>
<evidence type="ECO:0000259" key="18">
    <source>
        <dbReference type="Pfam" id="PF22924"/>
    </source>
</evidence>
<dbReference type="Gene3D" id="1.10.540.10">
    <property type="entry name" value="Acyl-CoA dehydrogenase/oxidase, N-terminal domain"/>
    <property type="match status" value="1"/>
</dbReference>
<evidence type="ECO:0000256" key="13">
    <source>
        <dbReference type="PIRSR" id="PIRSR000168-1"/>
    </source>
</evidence>
<dbReference type="GO" id="GO:0005777">
    <property type="term" value="C:peroxisome"/>
    <property type="evidence" value="ECO:0007669"/>
    <property type="project" value="UniProtKB-SubCell"/>
</dbReference>
<evidence type="ECO:0000256" key="6">
    <source>
        <dbReference type="ARBA" id="ARBA00022630"/>
    </source>
</evidence>
<gene>
    <name evidence="19" type="ORF">AYI68_g214</name>
</gene>
<dbReference type="InterPro" id="IPR055060">
    <property type="entry name" value="ACOX_C_alpha1"/>
</dbReference>
<dbReference type="InterPro" id="IPR002655">
    <property type="entry name" value="Acyl-CoA_oxidase_C"/>
</dbReference>
<evidence type="ECO:0000256" key="4">
    <source>
        <dbReference type="ARBA" id="ARBA00004846"/>
    </source>
</evidence>
<dbReference type="SUPFAM" id="SSF47203">
    <property type="entry name" value="Acyl-CoA dehydrogenase C-terminal domain-like"/>
    <property type="match status" value="2"/>
</dbReference>
<comment type="pathway">
    <text evidence="4">Lipid metabolism; peroxisomal fatty acid beta-oxidation.</text>
</comment>
<dbReference type="Pfam" id="PF22924">
    <property type="entry name" value="ACOX_C_alpha1"/>
    <property type="match status" value="1"/>
</dbReference>
<dbReference type="UniPathway" id="UPA00661"/>
<dbReference type="PANTHER" id="PTHR10909:SF250">
    <property type="entry name" value="PEROXISOMAL ACYL-COENZYME A OXIDASE 1"/>
    <property type="match status" value="1"/>
</dbReference>
<proteinExistence type="inferred from homology"/>
<evidence type="ECO:0000256" key="1">
    <source>
        <dbReference type="ARBA" id="ARBA00001201"/>
    </source>
</evidence>
<comment type="similarity">
    <text evidence="5 12">Belongs to the acyl-CoA oxidase family.</text>
</comment>
<dbReference type="InterPro" id="IPR029320">
    <property type="entry name" value="Acyl-CoA_ox_N"/>
</dbReference>
<comment type="cofactor">
    <cofactor evidence="2">
        <name>FAD</name>
        <dbReference type="ChEBI" id="CHEBI:57692"/>
    </cofactor>
</comment>
<dbReference type="PANTHER" id="PTHR10909">
    <property type="entry name" value="ELECTRON TRANSPORT OXIDOREDUCTASE"/>
    <property type="match status" value="1"/>
</dbReference>
<dbReference type="Pfam" id="PF14749">
    <property type="entry name" value="Acyl-CoA_ox_N"/>
    <property type="match status" value="1"/>
</dbReference>
<keyword evidence="7 12" id="KW-0274">FAD</keyword>
<dbReference type="Pfam" id="PF02770">
    <property type="entry name" value="Acyl-CoA_dh_M"/>
    <property type="match status" value="1"/>
</dbReference>
<feature type="domain" description="Acyl-CoA oxidase C-terminal" evidence="15">
    <location>
        <begin position="458"/>
        <end position="627"/>
    </location>
</feature>
<evidence type="ECO:0000256" key="12">
    <source>
        <dbReference type="PIRNR" id="PIRNR000168"/>
    </source>
</evidence>
<evidence type="ECO:0000313" key="19">
    <source>
        <dbReference type="EMBL" id="OLY85585.1"/>
    </source>
</evidence>
<dbReference type="GO" id="GO:0071949">
    <property type="term" value="F:FAD binding"/>
    <property type="evidence" value="ECO:0007669"/>
    <property type="project" value="InterPro"/>
</dbReference>
<dbReference type="Pfam" id="PF01756">
    <property type="entry name" value="ACOX"/>
    <property type="match status" value="1"/>
</dbReference>
<keyword evidence="9" id="KW-0560">Oxidoreductase</keyword>
<dbReference type="InterPro" id="IPR009100">
    <property type="entry name" value="AcylCoA_DH/oxidase_NM_dom_sf"/>
</dbReference>
<dbReference type="FunFam" id="2.40.110.10:FF:000003">
    <property type="entry name" value="Acyl-coenzyme A oxidase"/>
    <property type="match status" value="1"/>
</dbReference>
<keyword evidence="20" id="KW-1185">Reference proteome</keyword>
<dbReference type="Proteomes" id="UP000187455">
    <property type="component" value="Unassembled WGS sequence"/>
</dbReference>
<feature type="domain" description="Acyl-coenzyme A oxidase N-terminal" evidence="17">
    <location>
        <begin position="29"/>
        <end position="96"/>
    </location>
</feature>
<dbReference type="InterPro" id="IPR006091">
    <property type="entry name" value="Acyl-CoA_Oxase/DH_mid-dom"/>
</dbReference>
<dbReference type="InterPro" id="IPR046373">
    <property type="entry name" value="Acyl-CoA_Oxase/DH_mid-dom_sf"/>
</dbReference>
<evidence type="ECO:0000256" key="8">
    <source>
        <dbReference type="ARBA" id="ARBA00022832"/>
    </source>
</evidence>
<dbReference type="SUPFAM" id="SSF56645">
    <property type="entry name" value="Acyl-CoA dehydrogenase NM domain-like"/>
    <property type="match status" value="1"/>
</dbReference>
<evidence type="ECO:0000256" key="7">
    <source>
        <dbReference type="ARBA" id="ARBA00022827"/>
    </source>
</evidence>
<sequence>MHGSEILKNERSKSLFCTCEMDEFINGKSAVESRKKMLGIIRDGTIDENDIESILEIIGISTPFELQRSLFIPILRQQCNDDQIEAFLKPALDYRILGCIAQTELGHGSNVSGIETTATFIKETDELELNSPTLTSTKWWIGTLGINATHAIVMSQLIINDKRLGVFPVIVPVRNMDDHEPVIGITVGDNGPKMGYNMVDNGFLSLNKVRVPRFNLLQKYINIDKNGKVSRPKNVDPRITYSTMVKNRANIASRLGTQLSKAVTIAVRYTSIRTQFGSPIESPVLDYPIVQYRVIPILAKTYAMIGMSHQFFAQYEKTVQLINTGDFSMLKEMHVVSCGLKRWSSEQAVYGIDTCRHVCGGHGFSMFSGLNDFFNEIYPNIIWEGDNYVLAKQISNYLVKSISGAKKSLQNPDPNDTTNAVYRFCDSSIRLYSWSRTDPSIIANSKDILLDVLGYKFVSMVDELYKNVQFQGMNWDDASIASQYVATAHSEYIVCLYFSRHLSNLPPDSPLAGILSSLFSITALSFLTKNTADLYRYFNEHSSLSRSQIIGLETEYLEKIKSIRDQVVPLVDALGVPEEKLNSSLGRFDGYVYEDYLKRALDNPINKAGTGDYIREKFYDSYISPVLKGSNGYKQKL</sequence>